<dbReference type="InterPro" id="IPR017853">
    <property type="entry name" value="GH"/>
</dbReference>
<dbReference type="AlphaFoldDB" id="A0A1H1Z0W1"/>
<gene>
    <name evidence="1" type="ORF">SAMN04489812_4908</name>
</gene>
<sequence length="485" mass="53076">MITPMNDATRPQRYRVDDLTGLLPHGGMRSALPGGNTVGGWIRESTARADGYRHVDTPATIAMLQEIGANHYFFGIWDSPTDWDDLRLEFAPAAQQAGIQVLPYIVPPTETFDWGRASRPYLLDFEAWAREFATLSLSYPALTGWAIDDFDVGDNATVFTADYLSRIRQAQQAINPQLAFFTCAYYESATSPEFLSRYAPFIDGIIYPFLDGPNVNTLVADSAPADIAAVTSAAADHDLAVIFLVYAGRFLDGVSAPHQDYVGTAVRYALEATARGEILGVVAYGLQVDGAPTIANERRSMYGDGRGSIASSHRPMPAGTWAELSCRVEVDPSSARHELSFWWSKIIELWRTPDRGDFVLQVLLDGALVWRADLHDATWLGLWAQGHSEQGQFDVSAALLGKSGATLSFRVTALRDVKDSSFDLGLDNLEAIGLTIPDPGFEDRTAWRTASSGGPIVARVDVFDDDRPARILDAVTAEYTKPNDV</sequence>
<organism evidence="1 2">
    <name type="scientific">Microlunatus soli</name>
    <dbReference type="NCBI Taxonomy" id="630515"/>
    <lineage>
        <taxon>Bacteria</taxon>
        <taxon>Bacillati</taxon>
        <taxon>Actinomycetota</taxon>
        <taxon>Actinomycetes</taxon>
        <taxon>Propionibacteriales</taxon>
        <taxon>Propionibacteriaceae</taxon>
        <taxon>Microlunatus</taxon>
    </lineage>
</organism>
<dbReference type="Proteomes" id="UP000199103">
    <property type="component" value="Chromosome I"/>
</dbReference>
<evidence type="ECO:0000313" key="1">
    <source>
        <dbReference type="EMBL" id="SDT27330.1"/>
    </source>
</evidence>
<reference evidence="1 2" key="1">
    <citation type="submission" date="2016-10" db="EMBL/GenBank/DDBJ databases">
        <authorList>
            <person name="de Groot N.N."/>
        </authorList>
    </citation>
    <scope>NUCLEOTIDE SEQUENCE [LARGE SCALE GENOMIC DNA]</scope>
    <source>
        <strain evidence="1 2">DSM 21800</strain>
    </source>
</reference>
<evidence type="ECO:0000313" key="2">
    <source>
        <dbReference type="Proteomes" id="UP000199103"/>
    </source>
</evidence>
<name>A0A1H1Z0W1_9ACTN</name>
<accession>A0A1H1Z0W1</accession>
<keyword evidence="2" id="KW-1185">Reference proteome</keyword>
<protein>
    <submittedName>
        <fullName evidence="1">Uncharacterized protein</fullName>
    </submittedName>
</protein>
<dbReference type="EMBL" id="LT629772">
    <property type="protein sequence ID" value="SDT27330.1"/>
    <property type="molecule type" value="Genomic_DNA"/>
</dbReference>
<dbReference type="STRING" id="630515.SAMN04489812_4908"/>
<dbReference type="SUPFAM" id="SSF51445">
    <property type="entry name" value="(Trans)glycosidases"/>
    <property type="match status" value="1"/>
</dbReference>
<proteinExistence type="predicted"/>